<dbReference type="OrthoDB" id="973296at2"/>
<evidence type="ECO:0000313" key="2">
    <source>
        <dbReference type="Proteomes" id="UP000293162"/>
    </source>
</evidence>
<dbReference type="EMBL" id="SEWF01000089">
    <property type="protein sequence ID" value="RYU91809.1"/>
    <property type="molecule type" value="Genomic_DNA"/>
</dbReference>
<organism evidence="1 2">
    <name type="scientific">Emticicia agri</name>
    <dbReference type="NCBI Taxonomy" id="2492393"/>
    <lineage>
        <taxon>Bacteria</taxon>
        <taxon>Pseudomonadati</taxon>
        <taxon>Bacteroidota</taxon>
        <taxon>Cytophagia</taxon>
        <taxon>Cytophagales</taxon>
        <taxon>Leadbetterellaceae</taxon>
        <taxon>Emticicia</taxon>
    </lineage>
</organism>
<protein>
    <submittedName>
        <fullName evidence="1">Uncharacterized protein</fullName>
    </submittedName>
</protein>
<evidence type="ECO:0000313" key="1">
    <source>
        <dbReference type="EMBL" id="RYU91809.1"/>
    </source>
</evidence>
<name>A0A4Q5LR22_9BACT</name>
<reference evidence="1 2" key="1">
    <citation type="submission" date="2019-02" db="EMBL/GenBank/DDBJ databases">
        <title>Bacterial novel species Emticicia sp. 17J42-9 isolated from soil.</title>
        <authorList>
            <person name="Jung H.-Y."/>
        </authorList>
    </citation>
    <scope>NUCLEOTIDE SEQUENCE [LARGE SCALE GENOMIC DNA]</scope>
    <source>
        <strain evidence="1 2">17J42-9</strain>
    </source>
</reference>
<accession>A0A4Q5LR22</accession>
<dbReference type="RefSeq" id="WP_130024265.1">
    <property type="nucleotide sequence ID" value="NZ_SEWF01000089.1"/>
</dbReference>
<gene>
    <name evidence="1" type="ORF">EWM59_26640</name>
</gene>
<keyword evidence="2" id="KW-1185">Reference proteome</keyword>
<dbReference type="Proteomes" id="UP000293162">
    <property type="component" value="Unassembled WGS sequence"/>
</dbReference>
<sequence length="1208" mass="144033">MNFNYSDYYFLDSFKKKAGFKPVYGPTGLGKTYGIKELIKRVLAESPDQKFIYITNRHALIQELNKDLLEIGIAHDFETCYLKTDIEIIRELFTNNELIIILRRLVNKDFFRFNIFLGDNSKESLIHYFDNKVKILSEYENDLKSLKNQHILKDEVEKIYSILVRNLKEQFFQFKKSNIQKLQASFLNDPDIWKLFPYIKFENDTHSKVLLGTVQKFCRGFFNGKRDLKLHDLKHPTENEIFLIFMDEFDFLENEILEILSEEPQLQNSIEFIRFFMEDFEDWSKGEFWNKDKDLLFVKEQMQKTYDFLESQIKENKFYFPKLRKFIFNNDEFQDAEKQRFILFQNNRTVLSETFYLEQVKLGRKAFKIVKDRNENTVDTYAFFSMIKSATEQLLQTFDKVRDRGVVMQELIREIWDTKNDNTSGEYNRYITKNFTYRSIKQHKEQSDFSYYSGFSLITIKKENNVDHELAQIEQLELITSPESIIYQLANKNLVFALSATADIDRMVNSFNMKWLRDNIVNYIEPSLADIDLIEKLKREKSEIRKSQVRFAINEPVTQNNSIFPVIKLLKKTGFYQEEKDATGSKSENHREDASLRFFGCLEWILNKSQNRTHLVFCNSFKREHLFFDETPDIFNKDNLSQIFNDICRNELKKAEFEVQKLEFGYKLKFQEKKANIIFLNATKNKELGEYILKNDKYNPAYDDLFLDKEVDKVILITQYATASNGLNIRCLNINSSDKSDFEGIHLLDPKRYWFAIEQKTKEESLNNKKKALWYFWKLFKNSEINIQNFRHFLKKTNLGEFNTFYAKQAKEHTLSQISLFYQALGRVDRNKSEMPVIEVTLAQEVKNIFIDYLQAPYFQEIIEKREKYTATFILQLHDEILKQSRKEKIRKEIAQVQDISYENQKSKDTISWLLSEIKKINTGDYNGEKVQSIIGAWQLVRECVLTNDVKAQISINNQIIDFQDFVFETSLLQDDNTLFLSFPEHKIYPEKFKTEENEIKYWDLDDPFRFINNNEFLKKKFKNENYQITFQKHPYQQKIFTPYIQQAILRGAIGEESIKFCLEKYGVYCENISESISILFELFDAKMLNKPVYLDFKNFSKNTQQLFELDENDFFYDPDFDSKKFIEKVQRKLQKIRDITRNQSAKYVVINFVSAIENRTRFFDISLKEVHHFSECDIAIVPSCLSYENPNNISIEFIKLVHSLKNL</sequence>
<dbReference type="AlphaFoldDB" id="A0A4Q5LR22"/>
<proteinExistence type="predicted"/>
<dbReference type="SUPFAM" id="SSF52540">
    <property type="entry name" value="P-loop containing nucleoside triphosphate hydrolases"/>
    <property type="match status" value="1"/>
</dbReference>
<comment type="caution">
    <text evidence="1">The sequence shown here is derived from an EMBL/GenBank/DDBJ whole genome shotgun (WGS) entry which is preliminary data.</text>
</comment>
<dbReference type="InterPro" id="IPR027417">
    <property type="entry name" value="P-loop_NTPase"/>
</dbReference>